<keyword evidence="3" id="KW-0812">Transmembrane</keyword>
<keyword evidence="1" id="KW-0805">Transcription regulation</keyword>
<proteinExistence type="predicted"/>
<sequence>MSCPGTVELGAYVLGALESGEARQVEQHVSGCPVCAAELAELAPLPGLLDRVPRADLAPVGVAPSPELYERVAAAALRPRRRVRLLLVAAAALAALVLGAGATAWLTGEQQRTRSATAGPVEASVTASAEGGGSALDVTVAGLRAGETCTMVAVEDDGDRHPAGEWPASPDGDGRWVGWAPVEPDAVDEVVLLGDGGRELVRVDL</sequence>
<dbReference type="Gene3D" id="1.10.10.1320">
    <property type="entry name" value="Anti-sigma factor, zinc-finger domain"/>
    <property type="match status" value="1"/>
</dbReference>
<gene>
    <name evidence="5" type="ORF">FHU33_4800</name>
</gene>
<protein>
    <submittedName>
        <fullName evidence="5">Putative zinc finger protein</fullName>
    </submittedName>
</protein>
<evidence type="ECO:0000313" key="5">
    <source>
        <dbReference type="EMBL" id="TQN38114.1"/>
    </source>
</evidence>
<evidence type="ECO:0000256" key="2">
    <source>
        <dbReference type="ARBA" id="ARBA00023163"/>
    </source>
</evidence>
<keyword evidence="3" id="KW-0472">Membrane</keyword>
<evidence type="ECO:0000313" key="6">
    <source>
        <dbReference type="Proteomes" id="UP000319865"/>
    </source>
</evidence>
<dbReference type="Proteomes" id="UP000319865">
    <property type="component" value="Unassembled WGS sequence"/>
</dbReference>
<feature type="domain" description="Putative zinc-finger" evidence="4">
    <location>
        <begin position="9"/>
        <end position="36"/>
    </location>
</feature>
<evidence type="ECO:0000256" key="3">
    <source>
        <dbReference type="SAM" id="Phobius"/>
    </source>
</evidence>
<name>A0A543P1W7_9ACTN</name>
<keyword evidence="2" id="KW-0804">Transcription</keyword>
<dbReference type="Pfam" id="PF13490">
    <property type="entry name" value="zf-HC2"/>
    <property type="match status" value="1"/>
</dbReference>
<dbReference type="RefSeq" id="WP_170182672.1">
    <property type="nucleotide sequence ID" value="NZ_VFQE01000002.1"/>
</dbReference>
<dbReference type="EMBL" id="VFQE01000002">
    <property type="protein sequence ID" value="TQN38114.1"/>
    <property type="molecule type" value="Genomic_DNA"/>
</dbReference>
<dbReference type="InterPro" id="IPR041916">
    <property type="entry name" value="Anti_sigma_zinc_sf"/>
</dbReference>
<dbReference type="AlphaFoldDB" id="A0A543P1W7"/>
<reference evidence="5 6" key="1">
    <citation type="submission" date="2019-06" db="EMBL/GenBank/DDBJ databases">
        <title>Sequencing the genomes of 1000 actinobacteria strains.</title>
        <authorList>
            <person name="Klenk H.-P."/>
        </authorList>
    </citation>
    <scope>NUCLEOTIDE SEQUENCE [LARGE SCALE GENOMIC DNA]</scope>
    <source>
        <strain evidence="5 6">DSM 46837</strain>
    </source>
</reference>
<feature type="transmembrane region" description="Helical" evidence="3">
    <location>
        <begin position="85"/>
        <end position="106"/>
    </location>
</feature>
<organism evidence="5 6">
    <name type="scientific">Blastococcus colisei</name>
    <dbReference type="NCBI Taxonomy" id="1564162"/>
    <lineage>
        <taxon>Bacteria</taxon>
        <taxon>Bacillati</taxon>
        <taxon>Actinomycetota</taxon>
        <taxon>Actinomycetes</taxon>
        <taxon>Geodermatophilales</taxon>
        <taxon>Geodermatophilaceae</taxon>
        <taxon>Blastococcus</taxon>
    </lineage>
</organism>
<accession>A0A543P1W7</accession>
<comment type="caution">
    <text evidence="5">The sequence shown here is derived from an EMBL/GenBank/DDBJ whole genome shotgun (WGS) entry which is preliminary data.</text>
</comment>
<keyword evidence="6" id="KW-1185">Reference proteome</keyword>
<keyword evidence="3" id="KW-1133">Transmembrane helix</keyword>
<evidence type="ECO:0000259" key="4">
    <source>
        <dbReference type="Pfam" id="PF13490"/>
    </source>
</evidence>
<dbReference type="InterPro" id="IPR027383">
    <property type="entry name" value="Znf_put"/>
</dbReference>
<evidence type="ECO:0000256" key="1">
    <source>
        <dbReference type="ARBA" id="ARBA00023015"/>
    </source>
</evidence>